<evidence type="ECO:0000313" key="1">
    <source>
        <dbReference type="EMBL" id="VDO37616.1"/>
    </source>
</evidence>
<sequence length="46" mass="5350">MEKRSVLFFRECVLNNDSANLKWLKEESCTTLASFEAFIPTIPNKQ</sequence>
<name>A0A3P7URR0_HAEPC</name>
<accession>A0A3P7URR0</accession>
<dbReference type="AlphaFoldDB" id="A0A3P7URR0"/>
<protein>
    <submittedName>
        <fullName evidence="1">Uncharacterized protein</fullName>
    </submittedName>
</protein>
<proteinExistence type="predicted"/>
<dbReference type="Proteomes" id="UP000268014">
    <property type="component" value="Unassembled WGS sequence"/>
</dbReference>
<organism evidence="1 2">
    <name type="scientific">Haemonchus placei</name>
    <name type="common">Barber's pole worm</name>
    <dbReference type="NCBI Taxonomy" id="6290"/>
    <lineage>
        <taxon>Eukaryota</taxon>
        <taxon>Metazoa</taxon>
        <taxon>Ecdysozoa</taxon>
        <taxon>Nematoda</taxon>
        <taxon>Chromadorea</taxon>
        <taxon>Rhabditida</taxon>
        <taxon>Rhabditina</taxon>
        <taxon>Rhabditomorpha</taxon>
        <taxon>Strongyloidea</taxon>
        <taxon>Trichostrongylidae</taxon>
        <taxon>Haemonchus</taxon>
    </lineage>
</organism>
<keyword evidence="2" id="KW-1185">Reference proteome</keyword>
<dbReference type="EMBL" id="UZAF01017072">
    <property type="protein sequence ID" value="VDO37616.1"/>
    <property type="molecule type" value="Genomic_DNA"/>
</dbReference>
<gene>
    <name evidence="1" type="ORF">HPLM_LOCUS9483</name>
</gene>
<evidence type="ECO:0000313" key="2">
    <source>
        <dbReference type="Proteomes" id="UP000268014"/>
    </source>
</evidence>
<reference evidence="1 2" key="1">
    <citation type="submission" date="2018-11" db="EMBL/GenBank/DDBJ databases">
        <authorList>
            <consortium name="Pathogen Informatics"/>
        </authorList>
    </citation>
    <scope>NUCLEOTIDE SEQUENCE [LARGE SCALE GENOMIC DNA]</scope>
    <source>
        <strain evidence="1 2">MHpl1</strain>
    </source>
</reference>